<evidence type="ECO:0000256" key="2">
    <source>
        <dbReference type="ARBA" id="ARBA00023163"/>
    </source>
</evidence>
<dbReference type="PROSITE" id="PS50005">
    <property type="entry name" value="TPR"/>
    <property type="match status" value="1"/>
</dbReference>
<dbReference type="InterPro" id="IPR027417">
    <property type="entry name" value="P-loop_NTPase"/>
</dbReference>
<comment type="caution">
    <text evidence="6">The sequence shown here is derived from an EMBL/GenBank/DDBJ whole genome shotgun (WGS) entry which is preliminary data.</text>
</comment>
<dbReference type="Pfam" id="PF03704">
    <property type="entry name" value="BTAD"/>
    <property type="match status" value="1"/>
</dbReference>
<gene>
    <name evidence="6" type="ORF">HDA39_003668</name>
</gene>
<feature type="domain" description="Bacterial transcriptional activator" evidence="5">
    <location>
        <begin position="97"/>
        <end position="239"/>
    </location>
</feature>
<dbReference type="SUPFAM" id="SSF48452">
    <property type="entry name" value="TPR-like"/>
    <property type="match status" value="2"/>
</dbReference>
<dbReference type="InterPro" id="IPR019734">
    <property type="entry name" value="TPR_rpt"/>
</dbReference>
<evidence type="ECO:0000256" key="1">
    <source>
        <dbReference type="ARBA" id="ARBA00023015"/>
    </source>
</evidence>
<dbReference type="EMBL" id="JACHMY010000001">
    <property type="protein sequence ID" value="MBB5836934.1"/>
    <property type="molecule type" value="Genomic_DNA"/>
</dbReference>
<evidence type="ECO:0000256" key="3">
    <source>
        <dbReference type="PROSITE-ProRule" id="PRU00339"/>
    </source>
</evidence>
<dbReference type="RefSeq" id="WP_184796534.1">
    <property type="nucleotide sequence ID" value="NZ_JACHMY010000001.1"/>
</dbReference>
<dbReference type="InterPro" id="IPR036388">
    <property type="entry name" value="WH-like_DNA-bd_sf"/>
</dbReference>
<feature type="repeat" description="TPR" evidence="3">
    <location>
        <begin position="802"/>
        <end position="835"/>
    </location>
</feature>
<organism evidence="6 7">
    <name type="scientific">Kribbella italica</name>
    <dbReference type="NCBI Taxonomy" id="1540520"/>
    <lineage>
        <taxon>Bacteria</taxon>
        <taxon>Bacillati</taxon>
        <taxon>Actinomycetota</taxon>
        <taxon>Actinomycetes</taxon>
        <taxon>Propionibacteriales</taxon>
        <taxon>Kribbellaceae</taxon>
        <taxon>Kribbella</taxon>
    </lineage>
</organism>
<dbReference type="PANTHER" id="PTHR35807">
    <property type="entry name" value="TRANSCRIPTIONAL REGULATOR REDD-RELATED"/>
    <property type="match status" value="1"/>
</dbReference>
<dbReference type="AlphaFoldDB" id="A0A7W9J7U3"/>
<dbReference type="SMART" id="SM01043">
    <property type="entry name" value="BTAD"/>
    <property type="match status" value="1"/>
</dbReference>
<dbReference type="GO" id="GO:0003677">
    <property type="term" value="F:DNA binding"/>
    <property type="evidence" value="ECO:0007669"/>
    <property type="project" value="UniProtKB-KW"/>
</dbReference>
<keyword evidence="1" id="KW-0805">Transcription regulation</keyword>
<dbReference type="GO" id="GO:0006355">
    <property type="term" value="P:regulation of DNA-templated transcription"/>
    <property type="evidence" value="ECO:0007669"/>
    <property type="project" value="InterPro"/>
</dbReference>
<dbReference type="GO" id="GO:0043531">
    <property type="term" value="F:ADP binding"/>
    <property type="evidence" value="ECO:0007669"/>
    <property type="project" value="InterPro"/>
</dbReference>
<dbReference type="SMART" id="SM00028">
    <property type="entry name" value="TPR"/>
    <property type="match status" value="5"/>
</dbReference>
<evidence type="ECO:0000256" key="4">
    <source>
        <dbReference type="SAM" id="MobiDB-lite"/>
    </source>
</evidence>
<dbReference type="InterPro" id="IPR011990">
    <property type="entry name" value="TPR-like_helical_dom_sf"/>
</dbReference>
<dbReference type="Proteomes" id="UP000549971">
    <property type="component" value="Unassembled WGS sequence"/>
</dbReference>
<proteinExistence type="predicted"/>
<dbReference type="InterPro" id="IPR016032">
    <property type="entry name" value="Sig_transdc_resp-reg_C-effctor"/>
</dbReference>
<dbReference type="InterPro" id="IPR051677">
    <property type="entry name" value="AfsR-DnrI-RedD_regulator"/>
</dbReference>
<keyword evidence="2" id="KW-0804">Transcription</keyword>
<dbReference type="Gene3D" id="3.40.50.300">
    <property type="entry name" value="P-loop containing nucleotide triphosphate hydrolases"/>
    <property type="match status" value="1"/>
</dbReference>
<evidence type="ECO:0000313" key="7">
    <source>
        <dbReference type="Proteomes" id="UP000549971"/>
    </source>
</evidence>
<protein>
    <submittedName>
        <fullName evidence="6">DNA-binding SARP family transcriptional activator/tetratricopeptide (TPR) repeat protein</fullName>
    </submittedName>
</protein>
<dbReference type="InterPro" id="IPR005158">
    <property type="entry name" value="BTAD"/>
</dbReference>
<feature type="region of interest" description="Disordered" evidence="4">
    <location>
        <begin position="244"/>
        <end position="272"/>
    </location>
</feature>
<sequence>MSRIGVRLLGPFEVTRDGRRLAVAGQMRCSLLGLLALHGGQSVSMEAIVASLWSDRLPQNPRASVHTVASRLRRSLGSDAITRDVNGYTLCVDRADVDALRFTDLLDEAGRVTDSTVEHRLLREALELWAEPLSGDVFVQPLQDAERPKLLERYLGAVERRIDFDLAAERDRYDSDELWILTARHPFRESLWHRLLLALAAAGRRAEALEQYERLRVLLLDELGAVPAAELQVLHQQLLSDDDLDTVTENSNPSRRSATSASRRQVPRQLPADARHFTGREEILAAMDALVPDDAEADQPPEVVVLHGEAGVGKTSLAVHWAHQQKARFPDGQLYLNLRGYGPLEPLEVPAALAVVLRGLDVPSAEIPTDADACSALLRTELARRRMLLVLDNARNADQIRPLLPGASTFVVVTSRDRLSSLTVQGGVRQIPVRPLADDDARTLVTTIAPRHSFDRAALAEVVRLCGNLPLALAVVAEQFNRSPWLEPEQLISQLKDSSERLEVLSTGDSAGTDLRAVLSWSYQTLDAPTALVFRLIGRTPFDDLGLPAAAALTSLSVREVRRCIRRLADLHLINELPTGRVQLHDVLRAYARERSDDEDSLAARTAAIDRLTRWYLHTAAAARTAIGPPSDLIMPTPAAESDIQPLSFADHRQATRWFDQERSALVTLVVDAAARGRHELAAHLAFCLWDDLERSRALMGSDVVQLIAVESARQAGDPLMLALAYNQHGATLGMAGRVGEACDQLAKALELFLHLEHRAGELMVRGNLGVGLRLLDRHDESLEQLRLALDKTADLDTVQEARLRNSFGMTYLALGEYGEAVAMATSAIELHREAGDDRGRAYALDTLASAQQAGGDVTAAIENFEAAATLNSSLENAGGLIDALAHLGEAQHQAGLDDAARRSWQRALESLDLLTGSDQWNTAERTRLQDLLAGLSQ</sequence>
<accession>A0A7W9J7U3</accession>
<dbReference type="Gene3D" id="1.10.10.10">
    <property type="entry name" value="Winged helix-like DNA-binding domain superfamily/Winged helix DNA-binding domain"/>
    <property type="match status" value="1"/>
</dbReference>
<keyword evidence="7" id="KW-1185">Reference proteome</keyword>
<dbReference type="PANTHER" id="PTHR35807:SF1">
    <property type="entry name" value="TRANSCRIPTIONAL REGULATOR REDD"/>
    <property type="match status" value="1"/>
</dbReference>
<reference evidence="6 7" key="1">
    <citation type="submission" date="2020-08" db="EMBL/GenBank/DDBJ databases">
        <title>Sequencing the genomes of 1000 actinobacteria strains.</title>
        <authorList>
            <person name="Klenk H.-P."/>
        </authorList>
    </citation>
    <scope>NUCLEOTIDE SEQUENCE [LARGE SCALE GENOMIC DNA]</scope>
    <source>
        <strain evidence="6 7">DSM 28967</strain>
    </source>
</reference>
<keyword evidence="3" id="KW-0802">TPR repeat</keyword>
<feature type="compositionally biased region" description="Low complexity" evidence="4">
    <location>
        <begin position="254"/>
        <end position="264"/>
    </location>
</feature>
<dbReference type="SUPFAM" id="SSF52540">
    <property type="entry name" value="P-loop containing nucleoside triphosphate hydrolases"/>
    <property type="match status" value="1"/>
</dbReference>
<name>A0A7W9J7U3_9ACTN</name>
<evidence type="ECO:0000313" key="6">
    <source>
        <dbReference type="EMBL" id="MBB5836934.1"/>
    </source>
</evidence>
<dbReference type="Gene3D" id="1.25.40.10">
    <property type="entry name" value="Tetratricopeptide repeat domain"/>
    <property type="match status" value="2"/>
</dbReference>
<keyword evidence="6" id="KW-0238">DNA-binding</keyword>
<dbReference type="SUPFAM" id="SSF46894">
    <property type="entry name" value="C-terminal effector domain of the bipartite response regulators"/>
    <property type="match status" value="1"/>
</dbReference>
<dbReference type="PRINTS" id="PR00364">
    <property type="entry name" value="DISEASERSIST"/>
</dbReference>
<evidence type="ECO:0000259" key="5">
    <source>
        <dbReference type="SMART" id="SM01043"/>
    </source>
</evidence>